<organism evidence="4 5">
    <name type="scientific">Citrobacter europaeus</name>
    <dbReference type="NCBI Taxonomy" id="1914243"/>
    <lineage>
        <taxon>Bacteria</taxon>
        <taxon>Pseudomonadati</taxon>
        <taxon>Pseudomonadota</taxon>
        <taxon>Gammaproteobacteria</taxon>
        <taxon>Enterobacterales</taxon>
        <taxon>Enterobacteriaceae</taxon>
        <taxon>Citrobacter</taxon>
    </lineage>
</organism>
<feature type="region of interest" description="Disordered" evidence="2">
    <location>
        <begin position="90"/>
        <end position="112"/>
    </location>
</feature>
<evidence type="ECO:0000256" key="2">
    <source>
        <dbReference type="SAM" id="MobiDB-lite"/>
    </source>
</evidence>
<feature type="transmembrane region" description="Helical" evidence="3">
    <location>
        <begin position="67"/>
        <end position="86"/>
    </location>
</feature>
<proteinExistence type="predicted"/>
<keyword evidence="5" id="KW-1185">Reference proteome</keyword>
<evidence type="ECO:0000256" key="3">
    <source>
        <dbReference type="SAM" id="Phobius"/>
    </source>
</evidence>
<keyword evidence="3" id="KW-1133">Transmembrane helix</keyword>
<dbReference type="InterPro" id="IPR016024">
    <property type="entry name" value="ARM-type_fold"/>
</dbReference>
<keyword evidence="1" id="KW-0175">Coiled coil</keyword>
<sequence length="814" mass="86939">MVEKNGSKITIEDFFKTDGTLKNKLILEDGGKAYEAKYNAENFAGLAFFPVKQATDENTDSGEMNTAVWLVPLLVAAAAGIGIAIYNNKDDGNSHDNKSSDSKEKQALSDAQKDVVNKDSTFINAQKTLAEAVKAMQANPSTATIKAVEEASAAVKTAMDAMNKANTTLKTAVDAAKAKGIDTTAAEKIQKQAAEDAISAKNAIDKAAELVKTAIALIDESAQAIAGQVKLDYQSASDAATIANKQPAQSAIEVSKAKLTAADAMLGKLYTQIEQLSQLIANAKEQGFNVDNAAARLKDLQEQYASFRKESTALADSVAQAEQSLLDLNAARMTVDAANEALKQAVAQKSQAAEKLASALALKEEVLKNNQLDRVDEVNKAIAAANKSLEAARQATEAANAAATKANADINKLNPAIDPAIKPQNVTPLDMPDVKPIDKGLQVDDNKTFVESVQAFIKSLVDSVNSVWTTIANSKSLAFLSNVISEITAGFKTVSEFLGEKVVSAVKAIKTIEKALVEIFINKPIEFIKDILKVTGQKIAEAIGETVSAIKTGFENLVSNVGKNIADALKGMSLTDWVNPLKWNALVGEVISKTAGNIVKSIADLVMSLPTKIIDFFTDAITKYAGIISDKIKSELSIAKEAITNVLKTLFDGFIKNPIDKLLTPVLDKIKEFISHPVESIQKLLSTITDLAKDAFNIIKDIIKLPGEWLKDSFQLIKDIYNSFKGDSVKNGDGSELHKLMDKILHDQQSDAAKVVSALLKSDASSGDINLSKLLPESLTNKIQSAPESSSSSVTHYHTASAMDDMHSSLPVAA</sequence>
<accession>A0ABY0JU19</accession>
<comment type="caution">
    <text evidence="4">The sequence shown here is derived from an EMBL/GenBank/DDBJ whole genome shotgun (WGS) entry which is preliminary data.</text>
</comment>
<keyword evidence="3" id="KW-0812">Transmembrane</keyword>
<name>A0ABY0JU19_9ENTR</name>
<protein>
    <submittedName>
        <fullName evidence="4">Uncharacterized protein</fullName>
    </submittedName>
</protein>
<gene>
    <name evidence="4" type="ORF">BN4901_4042</name>
</gene>
<evidence type="ECO:0000313" key="4">
    <source>
        <dbReference type="EMBL" id="SBW27549.1"/>
    </source>
</evidence>
<keyword evidence="3" id="KW-0472">Membrane</keyword>
<dbReference type="SUPFAM" id="SSF48371">
    <property type="entry name" value="ARM repeat"/>
    <property type="match status" value="1"/>
</dbReference>
<evidence type="ECO:0000313" key="5">
    <source>
        <dbReference type="Proteomes" id="UP000195338"/>
    </source>
</evidence>
<dbReference type="EMBL" id="FLUX01000044">
    <property type="protein sequence ID" value="SBW27549.1"/>
    <property type="molecule type" value="Genomic_DNA"/>
</dbReference>
<reference evidence="4 5" key="1">
    <citation type="submission" date="2016-04" db="EMBL/GenBank/DDBJ databases">
        <authorList>
            <person name="Mornico D."/>
        </authorList>
    </citation>
    <scope>NUCLEOTIDE SEQUENCE [LARGE SCALE GENOMIC DNA]</scope>
    <source>
        <strain evidence="4 5">A121</strain>
    </source>
</reference>
<dbReference type="Proteomes" id="UP000195338">
    <property type="component" value="Unassembled WGS sequence"/>
</dbReference>
<evidence type="ECO:0000256" key="1">
    <source>
        <dbReference type="SAM" id="Coils"/>
    </source>
</evidence>
<feature type="coiled-coil region" evidence="1">
    <location>
        <begin position="266"/>
        <end position="406"/>
    </location>
</feature>